<evidence type="ECO:0000313" key="3">
    <source>
        <dbReference type="Proteomes" id="UP000278807"/>
    </source>
</evidence>
<keyword evidence="1" id="KW-1133">Transmembrane helix</keyword>
<gene>
    <name evidence="2" type="ORF">HNAJ_LOCUS4911</name>
</gene>
<evidence type="ECO:0000313" key="4">
    <source>
        <dbReference type="WBParaSite" id="HNAJ_0000491301-mRNA-1"/>
    </source>
</evidence>
<feature type="transmembrane region" description="Helical" evidence="1">
    <location>
        <begin position="58"/>
        <end position="77"/>
    </location>
</feature>
<feature type="transmembrane region" description="Helical" evidence="1">
    <location>
        <begin position="124"/>
        <end position="145"/>
    </location>
</feature>
<accession>A0A0R3TCX4</accession>
<protein>
    <submittedName>
        <fullName evidence="4">MFS domain-containing protein</fullName>
    </submittedName>
</protein>
<dbReference type="OrthoDB" id="2261376at2759"/>
<feature type="transmembrane region" description="Helical" evidence="1">
    <location>
        <begin position="89"/>
        <end position="112"/>
    </location>
</feature>
<reference evidence="4" key="1">
    <citation type="submission" date="2017-02" db="UniProtKB">
        <authorList>
            <consortium name="WormBaseParasite"/>
        </authorList>
    </citation>
    <scope>IDENTIFICATION</scope>
</reference>
<feature type="transmembrane region" description="Helical" evidence="1">
    <location>
        <begin position="151"/>
        <end position="172"/>
    </location>
</feature>
<dbReference type="AlphaFoldDB" id="A0A0R3TCX4"/>
<dbReference type="WBParaSite" id="HNAJ_0000491301-mRNA-1">
    <property type="protein sequence ID" value="HNAJ_0000491301-mRNA-1"/>
    <property type="gene ID" value="HNAJ_0000491301"/>
</dbReference>
<dbReference type="SUPFAM" id="SSF103473">
    <property type="entry name" value="MFS general substrate transporter"/>
    <property type="match status" value="1"/>
</dbReference>
<name>A0A0R3TCX4_RODNA</name>
<dbReference type="Proteomes" id="UP000278807">
    <property type="component" value="Unassembled WGS sequence"/>
</dbReference>
<proteinExistence type="predicted"/>
<keyword evidence="3" id="KW-1185">Reference proteome</keyword>
<evidence type="ECO:0000256" key="1">
    <source>
        <dbReference type="SAM" id="Phobius"/>
    </source>
</evidence>
<dbReference type="Gene3D" id="1.20.1250.20">
    <property type="entry name" value="MFS general substrate transporter like domains"/>
    <property type="match status" value="1"/>
</dbReference>
<sequence>MFYLQPRLAMPNIKHMKLKRAKNCSDNDSDNVDYDDQSFTAAEIETERISKVLEGRRIMLIGLSALFLTMSISKFLYGIASGFQKPTCMILLFSAMALNAFQFFGPLIRALLSGLVSCEVQGRLYALIGFGDSLGTFIGMTSLPVLYASTIFMNAGFVFHMAALVLGVAFILNG</sequence>
<organism evidence="4">
    <name type="scientific">Rodentolepis nana</name>
    <name type="common">Dwarf tapeworm</name>
    <name type="synonym">Hymenolepis nana</name>
    <dbReference type="NCBI Taxonomy" id="102285"/>
    <lineage>
        <taxon>Eukaryota</taxon>
        <taxon>Metazoa</taxon>
        <taxon>Spiralia</taxon>
        <taxon>Lophotrochozoa</taxon>
        <taxon>Platyhelminthes</taxon>
        <taxon>Cestoda</taxon>
        <taxon>Eucestoda</taxon>
        <taxon>Cyclophyllidea</taxon>
        <taxon>Hymenolepididae</taxon>
        <taxon>Rodentolepis</taxon>
    </lineage>
</organism>
<keyword evidence="1" id="KW-0472">Membrane</keyword>
<keyword evidence="1" id="KW-0812">Transmembrane</keyword>
<dbReference type="EMBL" id="UZAE01003813">
    <property type="protein sequence ID" value="VDO00771.1"/>
    <property type="molecule type" value="Genomic_DNA"/>
</dbReference>
<reference evidence="2 3" key="2">
    <citation type="submission" date="2018-11" db="EMBL/GenBank/DDBJ databases">
        <authorList>
            <consortium name="Pathogen Informatics"/>
        </authorList>
    </citation>
    <scope>NUCLEOTIDE SEQUENCE [LARGE SCALE GENOMIC DNA]</scope>
</reference>
<dbReference type="InterPro" id="IPR036259">
    <property type="entry name" value="MFS_trans_sf"/>
</dbReference>
<evidence type="ECO:0000313" key="2">
    <source>
        <dbReference type="EMBL" id="VDO00771.1"/>
    </source>
</evidence>